<dbReference type="EMBL" id="WEKT01000044">
    <property type="protein sequence ID" value="MZI95082.1"/>
    <property type="molecule type" value="Genomic_DNA"/>
</dbReference>
<reference evidence="2 3" key="1">
    <citation type="submission" date="2019-10" db="EMBL/GenBank/DDBJ databases">
        <title>Vibrio sp. nov. isolated from a shrimp pond.</title>
        <authorList>
            <person name="Gomez-Gil B."/>
            <person name="Enciso-Ibarra J."/>
            <person name="Enciso-Ibarra K."/>
            <person name="Bolan-Mejia C."/>
        </authorList>
    </citation>
    <scope>NUCLEOTIDE SEQUENCE [LARGE SCALE GENOMIC DNA]</scope>
    <source>
        <strain evidence="2 3">CAIM 722</strain>
    </source>
</reference>
<evidence type="ECO:0000313" key="3">
    <source>
        <dbReference type="Proteomes" id="UP000462621"/>
    </source>
</evidence>
<name>A0A7X4LNU6_9VIBR</name>
<dbReference type="InterPro" id="IPR009335">
    <property type="entry name" value="T3SS_HrpE/ATPase_suE"/>
</dbReference>
<dbReference type="InterPro" id="IPR028987">
    <property type="entry name" value="ATP_synth_B-like_membr_sf"/>
</dbReference>
<protein>
    <submittedName>
        <fullName evidence="2">Uncharacterized protein</fullName>
    </submittedName>
</protein>
<feature type="coiled-coil region" evidence="1">
    <location>
        <begin position="38"/>
        <end position="80"/>
    </location>
</feature>
<sequence length="229" mass="25857">MVMFIRREHNFACLQGRQIPTQLKARDFRLLYQADSMLDEAREQAQTIIDQAQQTAQNIIQEAKEQAQQQAAEQVTAIEQDTWQQANSLLQALHDSDEQRWTMIEQSASQVLHSCLNQWFSSLDSSEKMRAVVERIMATQKPVSSGSIACHPQDEAAIQTLLDEYTQLPWTLETDTNIAPEAICLSVESGQFTCSWKAIETAILNTLTSDVESDSSESELISNEHLPLD</sequence>
<evidence type="ECO:0000313" key="2">
    <source>
        <dbReference type="EMBL" id="MZI95082.1"/>
    </source>
</evidence>
<keyword evidence="1" id="KW-0175">Coiled coil</keyword>
<evidence type="ECO:0000256" key="1">
    <source>
        <dbReference type="SAM" id="Coils"/>
    </source>
</evidence>
<dbReference type="AlphaFoldDB" id="A0A7X4LNU6"/>
<organism evidence="2 3">
    <name type="scientific">Vibrio eleionomae</name>
    <dbReference type="NCBI Taxonomy" id="2653505"/>
    <lineage>
        <taxon>Bacteria</taxon>
        <taxon>Pseudomonadati</taxon>
        <taxon>Pseudomonadota</taxon>
        <taxon>Gammaproteobacteria</taxon>
        <taxon>Vibrionales</taxon>
        <taxon>Vibrionaceae</taxon>
        <taxon>Vibrio</taxon>
    </lineage>
</organism>
<dbReference type="Gene3D" id="1.20.5.2950">
    <property type="match status" value="1"/>
</dbReference>
<keyword evidence="3" id="KW-1185">Reference proteome</keyword>
<comment type="caution">
    <text evidence="2">The sequence shown here is derived from an EMBL/GenBank/DDBJ whole genome shotgun (WGS) entry which is preliminary data.</text>
</comment>
<dbReference type="Proteomes" id="UP000462621">
    <property type="component" value="Unassembled WGS sequence"/>
</dbReference>
<accession>A0A7X4LNU6</accession>
<dbReference type="Pfam" id="PF06188">
    <property type="entry name" value="HrpE"/>
    <property type="match status" value="1"/>
</dbReference>
<dbReference type="SUPFAM" id="SSF81573">
    <property type="entry name" value="F1F0 ATP synthase subunit B, membrane domain"/>
    <property type="match status" value="1"/>
</dbReference>
<gene>
    <name evidence="2" type="ORF">F9817_18045</name>
</gene>
<proteinExistence type="predicted"/>